<feature type="non-terminal residue" evidence="2">
    <location>
        <position position="75"/>
    </location>
</feature>
<sequence>MNYFSEEHEMFRKSLRDFLKREVKPNLNKWEKDGKIPKEIWKKMGKMGFLGLSYPEKYGGGNLDFFFEVVLNEEM</sequence>
<name>A0A381ZFW2_9ZZZZ</name>
<dbReference type="SUPFAM" id="SSF56645">
    <property type="entry name" value="Acyl-CoA dehydrogenase NM domain-like"/>
    <property type="match status" value="1"/>
</dbReference>
<organism evidence="2">
    <name type="scientific">marine metagenome</name>
    <dbReference type="NCBI Taxonomy" id="408172"/>
    <lineage>
        <taxon>unclassified sequences</taxon>
        <taxon>metagenomes</taxon>
        <taxon>ecological metagenomes</taxon>
    </lineage>
</organism>
<gene>
    <name evidence="2" type="ORF">METZ01_LOCUS140487</name>
</gene>
<feature type="domain" description="Acyl-CoA dehydrogenase/oxidase N-terminal" evidence="1">
    <location>
        <begin position="5"/>
        <end position="75"/>
    </location>
</feature>
<dbReference type="AlphaFoldDB" id="A0A381ZFW2"/>
<evidence type="ECO:0000313" key="2">
    <source>
        <dbReference type="EMBL" id="SVA87633.1"/>
    </source>
</evidence>
<dbReference type="InterPro" id="IPR037069">
    <property type="entry name" value="AcylCoA_DH/ox_N_sf"/>
</dbReference>
<proteinExistence type="predicted"/>
<evidence type="ECO:0000259" key="1">
    <source>
        <dbReference type="Pfam" id="PF02771"/>
    </source>
</evidence>
<dbReference type="InterPro" id="IPR013786">
    <property type="entry name" value="AcylCoA_DH/ox_N"/>
</dbReference>
<dbReference type="PANTHER" id="PTHR43884">
    <property type="entry name" value="ACYL-COA DEHYDROGENASE"/>
    <property type="match status" value="1"/>
</dbReference>
<dbReference type="GO" id="GO:0050660">
    <property type="term" value="F:flavin adenine dinucleotide binding"/>
    <property type="evidence" value="ECO:0007669"/>
    <property type="project" value="InterPro"/>
</dbReference>
<dbReference type="InterPro" id="IPR009100">
    <property type="entry name" value="AcylCoA_DH/oxidase_NM_dom_sf"/>
</dbReference>
<accession>A0A381ZFW2</accession>
<reference evidence="2" key="1">
    <citation type="submission" date="2018-05" db="EMBL/GenBank/DDBJ databases">
        <authorList>
            <person name="Lanie J.A."/>
            <person name="Ng W.-L."/>
            <person name="Kazmierczak K.M."/>
            <person name="Andrzejewski T.M."/>
            <person name="Davidsen T.M."/>
            <person name="Wayne K.J."/>
            <person name="Tettelin H."/>
            <person name="Glass J.I."/>
            <person name="Rusch D."/>
            <person name="Podicherti R."/>
            <person name="Tsui H.-C.T."/>
            <person name="Winkler M.E."/>
        </authorList>
    </citation>
    <scope>NUCLEOTIDE SEQUENCE</scope>
</reference>
<dbReference type="GO" id="GO:0003995">
    <property type="term" value="F:acyl-CoA dehydrogenase activity"/>
    <property type="evidence" value="ECO:0007669"/>
    <property type="project" value="TreeGrafter"/>
</dbReference>
<dbReference type="Pfam" id="PF02771">
    <property type="entry name" value="Acyl-CoA_dh_N"/>
    <property type="match status" value="1"/>
</dbReference>
<dbReference type="PANTHER" id="PTHR43884:SF12">
    <property type="entry name" value="ISOVALERYL-COA DEHYDROGENASE, MITOCHONDRIAL-RELATED"/>
    <property type="match status" value="1"/>
</dbReference>
<protein>
    <recommendedName>
        <fullName evidence="1">Acyl-CoA dehydrogenase/oxidase N-terminal domain-containing protein</fullName>
    </recommendedName>
</protein>
<dbReference type="EMBL" id="UINC01021001">
    <property type="protein sequence ID" value="SVA87633.1"/>
    <property type="molecule type" value="Genomic_DNA"/>
</dbReference>
<dbReference type="Gene3D" id="1.10.540.10">
    <property type="entry name" value="Acyl-CoA dehydrogenase/oxidase, N-terminal domain"/>
    <property type="match status" value="1"/>
</dbReference>